<dbReference type="Pfam" id="PF09382">
    <property type="entry name" value="RQC"/>
    <property type="match status" value="1"/>
</dbReference>
<comment type="caution">
    <text evidence="3">The sequence shown here is derived from an EMBL/GenBank/DDBJ whole genome shotgun (WGS) entry which is preliminary data.</text>
</comment>
<dbReference type="Gene3D" id="1.10.10.10">
    <property type="entry name" value="Winged helix-like DNA-binding domain superfamily/Winged helix DNA-binding domain"/>
    <property type="match status" value="1"/>
</dbReference>
<gene>
    <name evidence="3" type="ORF">JOC48_000263</name>
</gene>
<proteinExistence type="predicted"/>
<evidence type="ECO:0000259" key="1">
    <source>
        <dbReference type="Pfam" id="PF09382"/>
    </source>
</evidence>
<dbReference type="Proteomes" id="UP001296943">
    <property type="component" value="Unassembled WGS sequence"/>
</dbReference>
<evidence type="ECO:0000313" key="3">
    <source>
        <dbReference type="EMBL" id="MBM7569794.1"/>
    </source>
</evidence>
<evidence type="ECO:0000259" key="2">
    <source>
        <dbReference type="Pfam" id="PF14493"/>
    </source>
</evidence>
<dbReference type="InterPro" id="IPR036390">
    <property type="entry name" value="WH_DNA-bd_sf"/>
</dbReference>
<dbReference type="RefSeq" id="WP_204497241.1">
    <property type="nucleotide sequence ID" value="NZ_JAFBDR010000001.1"/>
</dbReference>
<reference evidence="3 4" key="1">
    <citation type="submission" date="2021-01" db="EMBL/GenBank/DDBJ databases">
        <title>Genomic Encyclopedia of Type Strains, Phase IV (KMG-IV): sequencing the most valuable type-strain genomes for metagenomic binning, comparative biology and taxonomic classification.</title>
        <authorList>
            <person name="Goeker M."/>
        </authorList>
    </citation>
    <scope>NUCLEOTIDE SEQUENCE [LARGE SCALE GENOMIC DNA]</scope>
    <source>
        <strain evidence="3 4">DSM 23711</strain>
    </source>
</reference>
<dbReference type="InterPro" id="IPR008308">
    <property type="entry name" value="YpbB-like"/>
</dbReference>
<feature type="domain" description="Helicase Helix-turn-helix" evidence="2">
    <location>
        <begin position="253"/>
        <end position="341"/>
    </location>
</feature>
<dbReference type="PIRSF" id="PIRSF021350">
    <property type="entry name" value="UCP021350"/>
    <property type="match status" value="1"/>
</dbReference>
<dbReference type="SUPFAM" id="SSF46785">
    <property type="entry name" value="Winged helix' DNA-binding domain"/>
    <property type="match status" value="1"/>
</dbReference>
<dbReference type="EMBL" id="JAFBDR010000001">
    <property type="protein sequence ID" value="MBM7569794.1"/>
    <property type="molecule type" value="Genomic_DNA"/>
</dbReference>
<feature type="domain" description="RQC" evidence="1">
    <location>
        <begin position="6"/>
        <end position="91"/>
    </location>
</feature>
<protein>
    <submittedName>
        <fullName evidence="3">Uncharacterized protein YpbB</fullName>
    </submittedName>
</protein>
<dbReference type="Pfam" id="PF14493">
    <property type="entry name" value="HTH_40"/>
    <property type="match status" value="1"/>
</dbReference>
<dbReference type="InterPro" id="IPR036388">
    <property type="entry name" value="WH-like_DNA-bd_sf"/>
</dbReference>
<accession>A0ABS2MV71</accession>
<dbReference type="InterPro" id="IPR029491">
    <property type="entry name" value="Helicase_HTH"/>
</dbReference>
<name>A0ABS2MV71_9BACI</name>
<sequence>MFKDVVLDCIYKLNGERSASAIYHLLTGKRSSQTLQDARIYHLKNYFGILKSLNRSKFLECINQLNNNDFIIVEENNYVILTERGFSYLKKISNQEQLSQFSGLNYERITNIFNSRLQLFIQTITNVHSNNYSFLAISDDKSVQIWVKKLFNNKQNEIDKWIYGIYSELFAILSTMSQMEASVFVDRLTGFNKIGLSKMQLAKKYKQSYEDIELMLVLIIHKMLNQLIYKKQNSEFLIIFFDDLLQESFVTDSATKTYQLLKQGFGIDEICKIRKLKESTIQDHLVEIAYVDPFFDTQVFLPDEEERDITHIVEKYQTRRLKDINGYLDHKYSYFKIRLALAAIQHNGGTKKEENV</sequence>
<organism evidence="3 4">
    <name type="scientific">Aquibacillus albus</name>
    <dbReference type="NCBI Taxonomy" id="1168171"/>
    <lineage>
        <taxon>Bacteria</taxon>
        <taxon>Bacillati</taxon>
        <taxon>Bacillota</taxon>
        <taxon>Bacilli</taxon>
        <taxon>Bacillales</taxon>
        <taxon>Bacillaceae</taxon>
        <taxon>Aquibacillus</taxon>
    </lineage>
</organism>
<evidence type="ECO:0000313" key="4">
    <source>
        <dbReference type="Proteomes" id="UP001296943"/>
    </source>
</evidence>
<dbReference type="InterPro" id="IPR018982">
    <property type="entry name" value="RQC_domain"/>
</dbReference>
<keyword evidence="4" id="KW-1185">Reference proteome</keyword>